<evidence type="ECO:0000313" key="2">
    <source>
        <dbReference type="EMBL" id="AEG59877.1"/>
    </source>
</evidence>
<dbReference type="SUPFAM" id="SSF49842">
    <property type="entry name" value="TNF-like"/>
    <property type="match status" value="1"/>
</dbReference>
<gene>
    <name evidence="2" type="ordered locus">Desru_1612</name>
</gene>
<dbReference type="KEGG" id="dru:Desru_1612"/>
<dbReference type="eggNOG" id="ENOG5030JW1">
    <property type="taxonomic scope" value="Bacteria"/>
</dbReference>
<proteinExistence type="predicted"/>
<dbReference type="HOGENOM" id="CLU_328115_0_0_9"/>
<keyword evidence="3" id="KW-1185">Reference proteome</keyword>
<organism evidence="2 3">
    <name type="scientific">Desulforamulus ruminis (strain ATCC 23193 / DSM 2154 / NCIMB 8452 / DL)</name>
    <name type="common">Desulfotomaculum ruminis</name>
    <dbReference type="NCBI Taxonomy" id="696281"/>
    <lineage>
        <taxon>Bacteria</taxon>
        <taxon>Bacillati</taxon>
        <taxon>Bacillota</taxon>
        <taxon>Clostridia</taxon>
        <taxon>Eubacteriales</taxon>
        <taxon>Peptococcaceae</taxon>
        <taxon>Desulforamulus</taxon>
    </lineage>
</organism>
<dbReference type="EMBL" id="CP002780">
    <property type="protein sequence ID" value="AEG59877.1"/>
    <property type="molecule type" value="Genomic_DNA"/>
</dbReference>
<sequence length="899" mass="99486">MPTTTPNLGLKKPLGNEIVSRQAYNENLDLLDQNVTEYKREIEDLPRQSITLSHGLNAVNAPRASLLRPKFTGRTLVNLLGKDGKGDRITNMLTINAAATVENEVFKVTTNLTGTEGFAYVDVSSHVSKNGKYFLLIGEVKNGNATNVRLQLSDYASYAPQSQTVTDSLNFNLVWCVFDTNNIDNTSPYRGATIIANGSAGQYVYARKLRLYELTQGQKNELSTLTPDQIAAKYPYVNSVQMVQNPAVKAEGVNLLPPFSQWTNSAGTLTDISLSSISVVKSDVGYKTRSFTFYPIVGQTYTFKITIDISNIGGDIGSGGYYNLSMYDSKNQHIGFLDSPPYATTNGTITITKTFIVPSETKSINIIVGCDIGVTGTFTFSNPMLILGDTIPDHYLPNDPSYLYLQTPLYEGETLEEIDGQWMRTKKWEKKVLDGSLDWSFSIDGAGFKRLYVPNFTATHGAKRNSRITNNQLVGIKYDGKILGGIGTDASFDNIGTGGNDDHLFISVADIDSGWGENYTPTADEIKAYFYGWKMYTRGQSVNTTYDGTGTKGWVKLHFYALGDGSHHSHLNGYADGQVPTASYPEWTPYTLHYQLATPVTEVVPHEGELRVHEGLNQVEVFEGVVVRELANPKYDANNKIYFINHTSASLFSAVANKVEKFLSVFENTKPTLMWGQSFSSQFSYGKTLLGAYEKDFDPTAQYSVTYQALPEEFTAPLLSVDATYDSNIKSTVDTLVDELAKVTTDVTALEMALRNRGLLRKNPIYTAKPSAIQTVVNGTLTNVIFDYPIYDNYNQYNADNKRFTCKVPGYYLISARMWFSENGTGFRYVALRLNESEDLAYVGLPSPTDSAWRSGIQTLRYLNPGDYITVIVRQTSGTTLSISNFSAETAINIVKVGD</sequence>
<dbReference type="RefSeq" id="WP_013841644.1">
    <property type="nucleotide sequence ID" value="NC_015589.1"/>
</dbReference>
<reference evidence="2 3" key="2">
    <citation type="journal article" date="2012" name="Stand. Genomic Sci.">
        <title>Complete genome sequence of the sulfate-reducing firmicute Desulfotomaculum ruminis type strain (DL(T)).</title>
        <authorList>
            <person name="Spring S."/>
            <person name="Visser M."/>
            <person name="Lu M."/>
            <person name="Copeland A."/>
            <person name="Lapidus A."/>
            <person name="Lucas S."/>
            <person name="Cheng J.F."/>
            <person name="Han C."/>
            <person name="Tapia R."/>
            <person name="Goodwin L.A."/>
            <person name="Pitluck S."/>
            <person name="Ivanova N."/>
            <person name="Land M."/>
            <person name="Hauser L."/>
            <person name="Larimer F."/>
            <person name="Rohde M."/>
            <person name="Goker M."/>
            <person name="Detter J.C."/>
            <person name="Kyrpides N.C."/>
            <person name="Woyke T."/>
            <person name="Schaap P.J."/>
            <person name="Plugge C.M."/>
            <person name="Muyzer G."/>
            <person name="Kuever J."/>
            <person name="Pereira I.A."/>
            <person name="Parshina S.N."/>
            <person name="Bernier-Latmani R."/>
            <person name="Stams A.J."/>
            <person name="Klenk H.P."/>
        </authorList>
    </citation>
    <scope>NUCLEOTIDE SEQUENCE [LARGE SCALE GENOMIC DNA]</scope>
    <source>
        <strain evidence="3">ATCC 23193 / DSM 2154 / NCIB 8452 / DL</strain>
    </source>
</reference>
<dbReference type="InterPro" id="IPR008983">
    <property type="entry name" value="Tumour_necrosis_fac-like_dom"/>
</dbReference>
<reference evidence="3" key="1">
    <citation type="submission" date="2011-05" db="EMBL/GenBank/DDBJ databases">
        <title>Complete sequence of Desulfotomaculum ruminis DSM 2154.</title>
        <authorList>
            <person name="Lucas S."/>
            <person name="Copeland A."/>
            <person name="Lapidus A."/>
            <person name="Cheng J.-F."/>
            <person name="Goodwin L."/>
            <person name="Pitluck S."/>
            <person name="Lu M."/>
            <person name="Detter J.C."/>
            <person name="Han C."/>
            <person name="Tapia R."/>
            <person name="Land M."/>
            <person name="Hauser L."/>
            <person name="Kyrpides N."/>
            <person name="Ivanova N."/>
            <person name="Mikhailova N."/>
            <person name="Pagani I."/>
            <person name="Stams A.J.M."/>
            <person name="Plugge C.M."/>
            <person name="Muyzer G."/>
            <person name="Kuever J."/>
            <person name="Parshina S.N."/>
            <person name="Ivanova A.E."/>
            <person name="Nazina T.N."/>
            <person name="Brambilla E."/>
            <person name="Spring S."/>
            <person name="Klenk H.-P."/>
            <person name="Woyke T."/>
        </authorList>
    </citation>
    <scope>NUCLEOTIDE SEQUENCE [LARGE SCALE GENOMIC DNA]</scope>
    <source>
        <strain evidence="3">ATCC 23193 / DSM 2154 / NCIB 8452 / DL</strain>
    </source>
</reference>
<accession>F6DS98</accession>
<dbReference type="Gene3D" id="2.60.120.40">
    <property type="match status" value="1"/>
</dbReference>
<keyword evidence="1" id="KW-0175">Coiled coil</keyword>
<evidence type="ECO:0000313" key="3">
    <source>
        <dbReference type="Proteomes" id="UP000009234"/>
    </source>
</evidence>
<dbReference type="STRING" id="696281.Desru_1612"/>
<protein>
    <submittedName>
        <fullName evidence="2">Uncharacterized protein</fullName>
    </submittedName>
</protein>
<name>F6DS98_DESRL</name>
<dbReference type="Proteomes" id="UP000009234">
    <property type="component" value="Chromosome"/>
</dbReference>
<feature type="coiled-coil region" evidence="1">
    <location>
        <begin position="21"/>
        <end position="48"/>
    </location>
</feature>
<dbReference type="AlphaFoldDB" id="F6DS98"/>
<dbReference type="OrthoDB" id="1624444at2"/>
<dbReference type="Gene3D" id="2.60.120.260">
    <property type="entry name" value="Galactose-binding domain-like"/>
    <property type="match status" value="1"/>
</dbReference>
<evidence type="ECO:0000256" key="1">
    <source>
        <dbReference type="SAM" id="Coils"/>
    </source>
</evidence>